<organism evidence="1 2">
    <name type="scientific">Violaceomyces palustris</name>
    <dbReference type="NCBI Taxonomy" id="1673888"/>
    <lineage>
        <taxon>Eukaryota</taxon>
        <taxon>Fungi</taxon>
        <taxon>Dikarya</taxon>
        <taxon>Basidiomycota</taxon>
        <taxon>Ustilaginomycotina</taxon>
        <taxon>Ustilaginomycetes</taxon>
        <taxon>Violaceomycetales</taxon>
        <taxon>Violaceomycetaceae</taxon>
        <taxon>Violaceomyces</taxon>
    </lineage>
</organism>
<sequence length="139" mass="15396">MKILKLLIPFLLFCILVDVSASAALETPMEWFSNHAYMLIPRENRVSNSSRRRFGKAISLDSLSRRQVGVGGDGGTQEARLVKVRRRSPPPSSSAASVQSSHDLEERSSLELSHFESRFGGKHLLGLNKRDDDGDGDDD</sequence>
<keyword evidence="2" id="KW-1185">Reference proteome</keyword>
<gene>
    <name evidence="1" type="ORF">IE53DRAFT_370413</name>
</gene>
<protein>
    <submittedName>
        <fullName evidence="1">Uncharacterized protein</fullName>
    </submittedName>
</protein>
<evidence type="ECO:0000313" key="1">
    <source>
        <dbReference type="EMBL" id="PWN48659.1"/>
    </source>
</evidence>
<accession>A0ACD0NS69</accession>
<dbReference type="Proteomes" id="UP000245626">
    <property type="component" value="Unassembled WGS sequence"/>
</dbReference>
<evidence type="ECO:0000313" key="2">
    <source>
        <dbReference type="Proteomes" id="UP000245626"/>
    </source>
</evidence>
<reference evidence="1 2" key="1">
    <citation type="journal article" date="2018" name="Mol. Biol. Evol.">
        <title>Broad Genomic Sampling Reveals a Smut Pathogenic Ancestry of the Fungal Clade Ustilaginomycotina.</title>
        <authorList>
            <person name="Kijpornyongpan T."/>
            <person name="Mondo S.J."/>
            <person name="Barry K."/>
            <person name="Sandor L."/>
            <person name="Lee J."/>
            <person name="Lipzen A."/>
            <person name="Pangilinan J."/>
            <person name="LaButti K."/>
            <person name="Hainaut M."/>
            <person name="Henrissat B."/>
            <person name="Grigoriev I.V."/>
            <person name="Spatafora J.W."/>
            <person name="Aime M.C."/>
        </authorList>
    </citation>
    <scope>NUCLEOTIDE SEQUENCE [LARGE SCALE GENOMIC DNA]</scope>
    <source>
        <strain evidence="1 2">SA 807</strain>
    </source>
</reference>
<dbReference type="EMBL" id="KZ820162">
    <property type="protein sequence ID" value="PWN48659.1"/>
    <property type="molecule type" value="Genomic_DNA"/>
</dbReference>
<name>A0ACD0NS69_9BASI</name>
<proteinExistence type="predicted"/>